<dbReference type="SMART" id="SM00973">
    <property type="entry name" value="Sec63"/>
    <property type="match status" value="1"/>
</dbReference>
<dbReference type="SUPFAM" id="SSF46565">
    <property type="entry name" value="Chaperone J-domain"/>
    <property type="match status" value="1"/>
</dbReference>
<evidence type="ECO:0000256" key="3">
    <source>
        <dbReference type="ARBA" id="ARBA00022692"/>
    </source>
</evidence>
<feature type="domain" description="J" evidence="9">
    <location>
        <begin position="159"/>
        <end position="226"/>
    </location>
</feature>
<organism evidence="10 11">
    <name type="scientific">Olpidium bornovanus</name>
    <dbReference type="NCBI Taxonomy" id="278681"/>
    <lineage>
        <taxon>Eukaryota</taxon>
        <taxon>Fungi</taxon>
        <taxon>Fungi incertae sedis</taxon>
        <taxon>Olpidiomycota</taxon>
        <taxon>Olpidiomycotina</taxon>
        <taxon>Olpidiomycetes</taxon>
        <taxon>Olpidiales</taxon>
        <taxon>Olpidiaceae</taxon>
        <taxon>Olpidium</taxon>
    </lineage>
</organism>
<dbReference type="InterPro" id="IPR036869">
    <property type="entry name" value="J_dom_sf"/>
</dbReference>
<dbReference type="GO" id="GO:0031207">
    <property type="term" value="C:Sec62/Sec63 complex"/>
    <property type="evidence" value="ECO:0007669"/>
    <property type="project" value="TreeGrafter"/>
</dbReference>
<dbReference type="CDD" id="cd06257">
    <property type="entry name" value="DnaJ"/>
    <property type="match status" value="1"/>
</dbReference>
<evidence type="ECO:0000256" key="6">
    <source>
        <dbReference type="ARBA" id="ARBA00023136"/>
    </source>
</evidence>
<feature type="compositionally biased region" description="Polar residues" evidence="7">
    <location>
        <begin position="333"/>
        <end position="343"/>
    </location>
</feature>
<dbReference type="GO" id="GO:0006614">
    <property type="term" value="P:SRP-dependent cotranslational protein targeting to membrane"/>
    <property type="evidence" value="ECO:0007669"/>
    <property type="project" value="TreeGrafter"/>
</dbReference>
<evidence type="ECO:0000313" key="10">
    <source>
        <dbReference type="EMBL" id="KAG5462181.1"/>
    </source>
</evidence>
<name>A0A8H7ZZG9_9FUNG</name>
<feature type="compositionally biased region" description="Basic and acidic residues" evidence="7">
    <location>
        <begin position="551"/>
        <end position="567"/>
    </location>
</feature>
<proteinExistence type="predicted"/>
<dbReference type="InterPro" id="IPR004179">
    <property type="entry name" value="Sec63-dom"/>
</dbReference>
<comment type="caution">
    <text evidence="10">The sequence shown here is derived from an EMBL/GenBank/DDBJ whole genome shotgun (WGS) entry which is preliminary data.</text>
</comment>
<accession>A0A8H7ZZG9</accession>
<evidence type="ECO:0000256" key="2">
    <source>
        <dbReference type="ARBA" id="ARBA00022448"/>
    </source>
</evidence>
<dbReference type="PRINTS" id="PR00625">
    <property type="entry name" value="JDOMAIN"/>
</dbReference>
<evidence type="ECO:0000313" key="11">
    <source>
        <dbReference type="Proteomes" id="UP000673691"/>
    </source>
</evidence>
<dbReference type="PROSITE" id="PS50076">
    <property type="entry name" value="DNAJ_2"/>
    <property type="match status" value="1"/>
</dbReference>
<comment type="subcellular location">
    <subcellularLocation>
        <location evidence="1">Endomembrane system</location>
        <topology evidence="1">Multi-pass membrane protein</topology>
    </subcellularLocation>
</comment>
<keyword evidence="6 8" id="KW-0472">Membrane</keyword>
<feature type="transmembrane region" description="Helical" evidence="8">
    <location>
        <begin position="68"/>
        <end position="89"/>
    </location>
</feature>
<feature type="non-terminal residue" evidence="10">
    <location>
        <position position="1"/>
    </location>
</feature>
<evidence type="ECO:0000256" key="7">
    <source>
        <dbReference type="SAM" id="MobiDB-lite"/>
    </source>
</evidence>
<feature type="region of interest" description="Disordered" evidence="7">
    <location>
        <begin position="551"/>
        <end position="596"/>
    </location>
</feature>
<feature type="non-terminal residue" evidence="10">
    <location>
        <position position="642"/>
    </location>
</feature>
<dbReference type="Pfam" id="PF00226">
    <property type="entry name" value="DnaJ"/>
    <property type="match status" value="1"/>
</dbReference>
<dbReference type="SUPFAM" id="SSF158702">
    <property type="entry name" value="Sec63 N-terminal domain-like"/>
    <property type="match status" value="1"/>
</dbReference>
<dbReference type="GO" id="GO:0006620">
    <property type="term" value="P:post-translational protein targeting to endoplasmic reticulum membrane"/>
    <property type="evidence" value="ECO:0007669"/>
    <property type="project" value="TreeGrafter"/>
</dbReference>
<dbReference type="AlphaFoldDB" id="A0A8H7ZZG9"/>
<keyword evidence="4" id="KW-0653">Protein transport</keyword>
<dbReference type="EMBL" id="JAEFCI010002517">
    <property type="protein sequence ID" value="KAG5462181.1"/>
    <property type="molecule type" value="Genomic_DNA"/>
</dbReference>
<evidence type="ECO:0000256" key="1">
    <source>
        <dbReference type="ARBA" id="ARBA00004127"/>
    </source>
</evidence>
<keyword evidence="3 8" id="KW-0812">Transmembrane</keyword>
<dbReference type="PANTHER" id="PTHR24075">
    <property type="entry name" value="SEC63 DOMAIN-CONTAINING"/>
    <property type="match status" value="1"/>
</dbReference>
<evidence type="ECO:0000256" key="4">
    <source>
        <dbReference type="ARBA" id="ARBA00022927"/>
    </source>
</evidence>
<dbReference type="Gene3D" id="1.10.150.20">
    <property type="entry name" value="5' to 3' exonuclease, C-terminal subdomain"/>
    <property type="match status" value="1"/>
</dbReference>
<feature type="transmembrane region" description="Helical" evidence="8">
    <location>
        <begin position="130"/>
        <end position="148"/>
    </location>
</feature>
<feature type="compositionally biased region" description="Basic residues" evidence="7">
    <location>
        <begin position="34"/>
        <end position="51"/>
    </location>
</feature>
<evidence type="ECO:0000256" key="5">
    <source>
        <dbReference type="ARBA" id="ARBA00022989"/>
    </source>
</evidence>
<reference evidence="10 11" key="1">
    <citation type="journal article" name="Sci. Rep.">
        <title>Genome-scale phylogenetic analyses confirm Olpidium as the closest living zoosporic fungus to the non-flagellated, terrestrial fungi.</title>
        <authorList>
            <person name="Chang Y."/>
            <person name="Rochon D."/>
            <person name="Sekimoto S."/>
            <person name="Wang Y."/>
            <person name="Chovatia M."/>
            <person name="Sandor L."/>
            <person name="Salamov A."/>
            <person name="Grigoriev I.V."/>
            <person name="Stajich J.E."/>
            <person name="Spatafora J.W."/>
        </authorList>
    </citation>
    <scope>NUCLEOTIDE SEQUENCE [LARGE SCALE GENOMIC DNA]</scope>
    <source>
        <strain evidence="10">S191</strain>
    </source>
</reference>
<keyword evidence="2" id="KW-0813">Transport</keyword>
<feature type="region of interest" description="Disordered" evidence="7">
    <location>
        <begin position="326"/>
        <end position="347"/>
    </location>
</feature>
<dbReference type="Pfam" id="PF02889">
    <property type="entry name" value="Sec63"/>
    <property type="match status" value="1"/>
</dbReference>
<dbReference type="Proteomes" id="UP000673691">
    <property type="component" value="Unassembled WGS sequence"/>
</dbReference>
<dbReference type="GO" id="GO:0008320">
    <property type="term" value="F:protein transmembrane transporter activity"/>
    <property type="evidence" value="ECO:0007669"/>
    <property type="project" value="TreeGrafter"/>
</dbReference>
<evidence type="ECO:0000259" key="9">
    <source>
        <dbReference type="PROSITE" id="PS50076"/>
    </source>
</evidence>
<dbReference type="GO" id="GO:0003723">
    <property type="term" value="F:RNA binding"/>
    <property type="evidence" value="ECO:0007669"/>
    <property type="project" value="TreeGrafter"/>
</dbReference>
<dbReference type="SMART" id="SM00271">
    <property type="entry name" value="DnaJ"/>
    <property type="match status" value="1"/>
</dbReference>
<keyword evidence="5 8" id="KW-1133">Transmembrane helix</keyword>
<dbReference type="InterPro" id="IPR001623">
    <property type="entry name" value="DnaJ_domain"/>
</dbReference>
<dbReference type="PANTHER" id="PTHR24075:SF0">
    <property type="entry name" value="TRANSLOCATION PROTEIN SEC63 HOMOLOG"/>
    <property type="match status" value="1"/>
</dbReference>
<protein>
    <submittedName>
        <fullName evidence="10">Sec63 Brl domain-containing protein</fullName>
    </submittedName>
</protein>
<feature type="region of interest" description="Disordered" evidence="7">
    <location>
        <begin position="26"/>
        <end position="51"/>
    </location>
</feature>
<dbReference type="Gene3D" id="1.10.287.110">
    <property type="entry name" value="DnaJ domain"/>
    <property type="match status" value="1"/>
</dbReference>
<gene>
    <name evidence="10" type="ORF">BJ554DRAFT_5521</name>
</gene>
<dbReference type="Gene3D" id="1.10.3380.10">
    <property type="entry name" value="Sec63 N-terminal domain-like domain"/>
    <property type="match status" value="1"/>
</dbReference>
<evidence type="ECO:0000256" key="8">
    <source>
        <dbReference type="SAM" id="Phobius"/>
    </source>
</evidence>
<sequence length="642" mass="72170">NSAPPPPSPLLPPAANEGDTCCRRPAAAALGGNRRARHASPRSRRRRRRRRSLPAMAKYEYDESGATFYYFLLSLVFMLVLPPTIGLLSGAADKERTAKSACSCAACRNKEKVKFRADRRSFWNRLNKKLTFTVIGWVLIVLLSVLVYKTEAPVIQLWDPFKILGLEHSATVAEIKKAYRTLSRTQHPDKVPEEMKEEANQKWTGIVKAYTALTNEDLRKNFEEFGHPDGRQAMTFGIALPTWIVEGHNSFFVLTVYGVGFGLLLPFLVGRWWYSAKLYSKDRILNRTMGAYFKAITERSTVRDLIAIIASAREFRDDLPSGSLPDADDLGESQANGGKSQKASAAATGHKELDAIAAKVCAELDRRSEKVEKRKKGSALFAHRATTLLLAHMLRIPVEDPRLAKDQAFIVEKSIHLLNGMLQITVARFWLAQSLNCMSLSQMLVQALWISDPPIVQLPHITSTSDVVKHARTKKRDVRTIDQLMSLPQEERDSLLRSLTEEQKNEVVRVAGLYPVLEGVKAEFKVTGDKAITPGAIVIFVCRLRLRRPGEKPSDEKLEENGESHHDDDDETEEFESPQARRRRLAEESQKPRPVHAPYLLGMEKRPYWWISLGDISRGRLVVPPAKFGGLETVRTVSFSSP</sequence>
<keyword evidence="11" id="KW-1185">Reference proteome</keyword>
<feature type="transmembrane region" description="Helical" evidence="8">
    <location>
        <begin position="251"/>
        <end position="274"/>
    </location>
</feature>
<dbReference type="OrthoDB" id="1734229at2759"/>